<keyword evidence="1" id="KW-0812">Transmembrane</keyword>
<dbReference type="Proteomes" id="UP000239874">
    <property type="component" value="Unassembled WGS sequence"/>
</dbReference>
<dbReference type="RefSeq" id="WP_104378267.1">
    <property type="nucleotide sequence ID" value="NZ_PSZC01000028.1"/>
</dbReference>
<evidence type="ECO:0000313" key="3">
    <source>
        <dbReference type="Proteomes" id="UP000239874"/>
    </source>
</evidence>
<organism evidence="2 3">
    <name type="scientific">Nocardia nova</name>
    <dbReference type="NCBI Taxonomy" id="37330"/>
    <lineage>
        <taxon>Bacteria</taxon>
        <taxon>Bacillati</taxon>
        <taxon>Actinomycetota</taxon>
        <taxon>Actinomycetes</taxon>
        <taxon>Mycobacteriales</taxon>
        <taxon>Nocardiaceae</taxon>
        <taxon>Nocardia</taxon>
    </lineage>
</organism>
<keyword evidence="1" id="KW-1133">Transmembrane helix</keyword>
<evidence type="ECO:0000256" key="1">
    <source>
        <dbReference type="SAM" id="Phobius"/>
    </source>
</evidence>
<feature type="transmembrane region" description="Helical" evidence="1">
    <location>
        <begin position="20"/>
        <end position="42"/>
    </location>
</feature>
<name>A0A2S6AHQ0_9NOCA</name>
<dbReference type="AlphaFoldDB" id="A0A2S6AHQ0"/>
<protein>
    <submittedName>
        <fullName evidence="2">Uncharacterized protein</fullName>
    </submittedName>
</protein>
<proteinExistence type="predicted"/>
<evidence type="ECO:0000313" key="2">
    <source>
        <dbReference type="EMBL" id="PPJ34749.1"/>
    </source>
</evidence>
<comment type="caution">
    <text evidence="2">The sequence shown here is derived from an EMBL/GenBank/DDBJ whole genome shotgun (WGS) entry which is preliminary data.</text>
</comment>
<reference evidence="2 3" key="1">
    <citation type="submission" date="2018-02" db="EMBL/GenBank/DDBJ databases">
        <title>8 Nocardia nova and 1 Nocardia cyriacigeorgica strain used for evolution to TMP-SMX.</title>
        <authorList>
            <person name="Mehta H."/>
            <person name="Weng J."/>
            <person name="Shamoo Y."/>
        </authorList>
    </citation>
    <scope>NUCLEOTIDE SEQUENCE [LARGE SCALE GENOMIC DNA]</scope>
    <source>
        <strain evidence="2 3">MDA3139</strain>
    </source>
</reference>
<keyword evidence="1" id="KW-0472">Membrane</keyword>
<gene>
    <name evidence="2" type="ORF">C5E45_29325</name>
</gene>
<feature type="transmembrane region" description="Helical" evidence="1">
    <location>
        <begin position="54"/>
        <end position="73"/>
    </location>
</feature>
<accession>A0A2S6AHQ0</accession>
<dbReference type="EMBL" id="PSZC01000028">
    <property type="protein sequence ID" value="PPJ34749.1"/>
    <property type="molecule type" value="Genomic_DNA"/>
</dbReference>
<sequence length="119" mass="14021">MTAILRSFNQWHDGWRYSWYGVFVHAVYEPALIVFGLVNLYYQWDCMSTWNRAFFIVCAAGVLACFVKTVNCFRYRLDEYAERCDLAQDYWDTMIQLQDELAELRGEEPSTVDTNTDAT</sequence>